<evidence type="ECO:0000256" key="1">
    <source>
        <dbReference type="ARBA" id="ARBA00004429"/>
    </source>
</evidence>
<sequence length="252" mass="27653">MNVPMQPSVRLAMGALILAASAVISIVLKSGWPLMVVLAVMLVVRPRWWTVLILGFTFTVFLNSGWPLLGSLFFIATCKPKRWWPIPAGIAFGLVEVLSFYLSDRPVGITRGYTALGSMAEALIYPDHANKVSYWGIYEPVIDWTMALILGTTIGSFLSARYSGDFKLNTVPYLWSFSKGSSTARRWIWAFTAGVMMGFAARIAGGCVSGLLISGVIQLAPAGFIFMMSLWVGGVATTFLFYRSRVIAVRKD</sequence>
<keyword evidence="7 9" id="KW-0472">Membrane</keyword>
<feature type="transmembrane region" description="Helical" evidence="9">
    <location>
        <begin position="219"/>
        <end position="242"/>
    </location>
</feature>
<evidence type="ECO:0000256" key="3">
    <source>
        <dbReference type="ARBA" id="ARBA00022475"/>
    </source>
</evidence>
<dbReference type="Pfam" id="PF04143">
    <property type="entry name" value="Sulf_transp"/>
    <property type="match status" value="1"/>
</dbReference>
<name>A0ABR5SFP4_9BACT</name>
<evidence type="ECO:0000256" key="5">
    <source>
        <dbReference type="ARBA" id="ARBA00022692"/>
    </source>
</evidence>
<evidence type="ECO:0000256" key="9">
    <source>
        <dbReference type="SAM" id="Phobius"/>
    </source>
</evidence>
<dbReference type="EMBL" id="LNQR01000124">
    <property type="protein sequence ID" value="KWT76854.1"/>
    <property type="molecule type" value="Genomic_DNA"/>
</dbReference>
<protein>
    <submittedName>
        <fullName evidence="10">YeeE/YedE family protein</fullName>
    </submittedName>
</protein>
<comment type="subcellular location">
    <subcellularLocation>
        <location evidence="1">Cell inner membrane</location>
        <topology evidence="1">Multi-pass membrane protein</topology>
    </subcellularLocation>
</comment>
<evidence type="ECO:0000256" key="2">
    <source>
        <dbReference type="ARBA" id="ARBA00022448"/>
    </source>
</evidence>
<dbReference type="PANTHER" id="PTHR30574">
    <property type="entry name" value="INNER MEMBRANE PROTEIN YEDE"/>
    <property type="match status" value="1"/>
</dbReference>
<accession>A0ABR5SFP4</accession>
<organism evidence="10 11">
    <name type="scientific">Candidatus Magnetominusculus xianensis</name>
    <dbReference type="NCBI Taxonomy" id="1748249"/>
    <lineage>
        <taxon>Bacteria</taxon>
        <taxon>Pseudomonadati</taxon>
        <taxon>Nitrospirota</taxon>
        <taxon>Nitrospiria</taxon>
        <taxon>Nitrospirales</taxon>
        <taxon>Nitrospiraceae</taxon>
        <taxon>Candidatus Magnetominusculus</taxon>
    </lineage>
</organism>
<comment type="caution">
    <text evidence="10">The sequence shown here is derived from an EMBL/GenBank/DDBJ whole genome shotgun (WGS) entry which is preliminary data.</text>
</comment>
<evidence type="ECO:0000256" key="4">
    <source>
        <dbReference type="ARBA" id="ARBA00022519"/>
    </source>
</evidence>
<feature type="transmembrane region" description="Helical" evidence="9">
    <location>
        <begin position="48"/>
        <end position="76"/>
    </location>
</feature>
<evidence type="ECO:0000256" key="6">
    <source>
        <dbReference type="ARBA" id="ARBA00022989"/>
    </source>
</evidence>
<keyword evidence="4" id="KW-0997">Cell inner membrane</keyword>
<comment type="similarity">
    <text evidence="8">Belongs to the TsuA/YedE (TC 9.B.102) family.</text>
</comment>
<evidence type="ECO:0000313" key="11">
    <source>
        <dbReference type="Proteomes" id="UP000060487"/>
    </source>
</evidence>
<evidence type="ECO:0000256" key="8">
    <source>
        <dbReference type="ARBA" id="ARBA00035655"/>
    </source>
</evidence>
<keyword evidence="2" id="KW-0813">Transport</keyword>
<feature type="transmembrane region" description="Helical" evidence="9">
    <location>
        <begin position="187"/>
        <end position="213"/>
    </location>
</feature>
<proteinExistence type="inferred from homology"/>
<dbReference type="Proteomes" id="UP000060487">
    <property type="component" value="Unassembled WGS sequence"/>
</dbReference>
<gene>
    <name evidence="10" type="ORF">ASN18_3120</name>
</gene>
<evidence type="ECO:0000313" key="10">
    <source>
        <dbReference type="EMBL" id="KWT76854.1"/>
    </source>
</evidence>
<reference evidence="10 11" key="1">
    <citation type="submission" date="2015-11" db="EMBL/GenBank/DDBJ databases">
        <authorList>
            <person name="Lin W."/>
        </authorList>
    </citation>
    <scope>NUCLEOTIDE SEQUENCE [LARGE SCALE GENOMIC DNA]</scope>
    <source>
        <strain evidence="10 11">HCH-1</strain>
    </source>
</reference>
<dbReference type="PANTHER" id="PTHR30574:SF1">
    <property type="entry name" value="SULPHUR TRANSPORT DOMAIN-CONTAINING PROTEIN"/>
    <property type="match status" value="1"/>
</dbReference>
<dbReference type="InterPro" id="IPR007272">
    <property type="entry name" value="Sulf_transp_TsuA/YedE"/>
</dbReference>
<feature type="transmembrane region" description="Helical" evidence="9">
    <location>
        <begin position="83"/>
        <end position="102"/>
    </location>
</feature>
<keyword evidence="6 9" id="KW-1133">Transmembrane helix</keyword>
<keyword evidence="11" id="KW-1185">Reference proteome</keyword>
<feature type="transmembrane region" description="Helical" evidence="9">
    <location>
        <begin position="9"/>
        <end position="28"/>
    </location>
</feature>
<keyword evidence="3" id="KW-1003">Cell membrane</keyword>
<evidence type="ECO:0000256" key="7">
    <source>
        <dbReference type="ARBA" id="ARBA00023136"/>
    </source>
</evidence>
<keyword evidence="5 9" id="KW-0812">Transmembrane</keyword>